<dbReference type="AlphaFoldDB" id="A0A6M0RCL8"/>
<name>A0A6M0RCL8_9CYAN</name>
<dbReference type="RefSeq" id="WP_163695349.1">
    <property type="nucleotide sequence ID" value="NZ_QXHD01000001.1"/>
</dbReference>
<comment type="caution">
    <text evidence="1">The sequence shown here is derived from an EMBL/GenBank/DDBJ whole genome shotgun (WGS) entry which is preliminary data.</text>
</comment>
<protein>
    <submittedName>
        <fullName evidence="1">Uncharacterized protein</fullName>
    </submittedName>
</protein>
<evidence type="ECO:0000313" key="2">
    <source>
        <dbReference type="Proteomes" id="UP000481033"/>
    </source>
</evidence>
<reference evidence="1 2" key="1">
    <citation type="journal article" date="2020" name="Microb. Ecol.">
        <title>Ecogenomics of the Marine Benthic Filamentous Cyanobacterium Adonisia.</title>
        <authorList>
            <person name="Walter J.M."/>
            <person name="Coutinho F.H."/>
            <person name="Leomil L."/>
            <person name="Hargreaves P.I."/>
            <person name="Campeao M.E."/>
            <person name="Vieira V.V."/>
            <person name="Silva B.S."/>
            <person name="Fistarol G.O."/>
            <person name="Salomon P.S."/>
            <person name="Sawabe T."/>
            <person name="Mino S."/>
            <person name="Hosokawa M."/>
            <person name="Miyashita H."/>
            <person name="Maruyama F."/>
            <person name="van Verk M.C."/>
            <person name="Dutilh B.E."/>
            <person name="Thompson C.C."/>
            <person name="Thompson F.L."/>
        </authorList>
    </citation>
    <scope>NUCLEOTIDE SEQUENCE [LARGE SCALE GENOMIC DNA]</scope>
    <source>
        <strain evidence="1 2">CCMR0081</strain>
    </source>
</reference>
<dbReference type="Proteomes" id="UP000481033">
    <property type="component" value="Unassembled WGS sequence"/>
</dbReference>
<keyword evidence="2" id="KW-1185">Reference proteome</keyword>
<gene>
    <name evidence="1" type="ORF">DXZ20_00085</name>
</gene>
<dbReference type="EMBL" id="QXHD01000001">
    <property type="protein sequence ID" value="NEZ54128.1"/>
    <property type="molecule type" value="Genomic_DNA"/>
</dbReference>
<proteinExistence type="predicted"/>
<accession>A0A6M0RCL8</accession>
<evidence type="ECO:0000313" key="1">
    <source>
        <dbReference type="EMBL" id="NEZ54128.1"/>
    </source>
</evidence>
<organism evidence="1 2">
    <name type="scientific">Adonisia turfae CCMR0081</name>
    <dbReference type="NCBI Taxonomy" id="2292702"/>
    <lineage>
        <taxon>Bacteria</taxon>
        <taxon>Bacillati</taxon>
        <taxon>Cyanobacteriota</taxon>
        <taxon>Adonisia</taxon>
        <taxon>Adonisia turfae</taxon>
    </lineage>
</organism>
<sequence length="404" mass="47808">MFNDESFALKEHIYSYVKELADLEQPSEQNPCDVFKSLLWDRCSPERPDVVMALDGVIQSDGFRGDKGLQFFNRCYYTICNTWHYKVERRAYLEKVIGDLKKLPEPRAHDPLTRDLRRRFYAFKESEYQDYLLRQLRLGGYEEFERVNRQKKGTISDYLPDYFCLYRSTTQTKDIDELEGNVVNPDTSDEVRSGILQKQMFRLRETYHALDAYRQTKINPTRIPDQEFARAWKFYHPNRLNGFGVRAKNFKDSLKPEMTFSDSRSTIVDYLMQPTMDLTIQKRIRYGIQNAFDTFVTEIGLIGGMLILAFERALDSIFLPDFNDANIMKFRLMIENIGSMRMVSILLNLVMGAPMARFNLERKLGYLYCRYEDQKLEAEAWLVDFLEHINMALAMNARQLHYRF</sequence>